<dbReference type="InterPro" id="IPR010128">
    <property type="entry name" value="ATPase_T1SS_PrtD-like"/>
</dbReference>
<evidence type="ECO:0000256" key="9">
    <source>
        <dbReference type="SAM" id="Phobius"/>
    </source>
</evidence>
<proteinExistence type="inferred from homology"/>
<dbReference type="EMBL" id="SNZR01000001">
    <property type="protein sequence ID" value="TDR95893.1"/>
    <property type="molecule type" value="Genomic_DNA"/>
</dbReference>
<dbReference type="Proteomes" id="UP000295122">
    <property type="component" value="Unassembled WGS sequence"/>
</dbReference>
<organism evidence="12 13">
    <name type="scientific">Enterovirga rhinocerotis</name>
    <dbReference type="NCBI Taxonomy" id="1339210"/>
    <lineage>
        <taxon>Bacteria</taxon>
        <taxon>Pseudomonadati</taxon>
        <taxon>Pseudomonadota</taxon>
        <taxon>Alphaproteobacteria</taxon>
        <taxon>Hyphomicrobiales</taxon>
        <taxon>Methylobacteriaceae</taxon>
        <taxon>Enterovirga</taxon>
    </lineage>
</organism>
<dbReference type="Pfam" id="PF00664">
    <property type="entry name" value="ABC_membrane"/>
    <property type="match status" value="1"/>
</dbReference>
<dbReference type="GO" id="GO:0140359">
    <property type="term" value="F:ABC-type transporter activity"/>
    <property type="evidence" value="ECO:0007669"/>
    <property type="project" value="InterPro"/>
</dbReference>
<comment type="similarity">
    <text evidence="2">Belongs to the ABC transporter superfamily.</text>
</comment>
<dbReference type="InterPro" id="IPR039421">
    <property type="entry name" value="Type_1_exporter"/>
</dbReference>
<evidence type="ECO:0000256" key="6">
    <source>
        <dbReference type="ARBA" id="ARBA00022989"/>
    </source>
</evidence>
<reference evidence="12 13" key="1">
    <citation type="submission" date="2019-03" db="EMBL/GenBank/DDBJ databases">
        <title>Genomic Encyclopedia of Type Strains, Phase IV (KMG-IV): sequencing the most valuable type-strain genomes for metagenomic binning, comparative biology and taxonomic classification.</title>
        <authorList>
            <person name="Goeker M."/>
        </authorList>
    </citation>
    <scope>NUCLEOTIDE SEQUENCE [LARGE SCALE GENOMIC DNA]</scope>
    <source>
        <strain evidence="12 13">DSM 25903</strain>
    </source>
</reference>
<dbReference type="GO" id="GO:0005524">
    <property type="term" value="F:ATP binding"/>
    <property type="evidence" value="ECO:0007669"/>
    <property type="project" value="UniProtKB-KW"/>
</dbReference>
<dbReference type="NCBIfam" id="TIGR01842">
    <property type="entry name" value="type_I_sec_PrtD"/>
    <property type="match status" value="1"/>
</dbReference>
<comment type="subcellular location">
    <subcellularLocation>
        <location evidence="1">Cell membrane</location>
        <topology evidence="1">Multi-pass membrane protein</topology>
    </subcellularLocation>
</comment>
<feature type="domain" description="ABC transmembrane type-1" evidence="11">
    <location>
        <begin position="26"/>
        <end position="304"/>
    </location>
</feature>
<dbReference type="GO" id="GO:0034040">
    <property type="term" value="F:ATPase-coupled lipid transmembrane transporter activity"/>
    <property type="evidence" value="ECO:0007669"/>
    <property type="project" value="TreeGrafter"/>
</dbReference>
<dbReference type="SUPFAM" id="SSF90123">
    <property type="entry name" value="ABC transporter transmembrane region"/>
    <property type="match status" value="1"/>
</dbReference>
<dbReference type="InterPro" id="IPR036640">
    <property type="entry name" value="ABC1_TM_sf"/>
</dbReference>
<dbReference type="Gene3D" id="3.40.50.300">
    <property type="entry name" value="P-loop containing nucleotide triphosphate hydrolases"/>
    <property type="match status" value="1"/>
</dbReference>
<feature type="domain" description="ABC transporter" evidence="10">
    <location>
        <begin position="335"/>
        <end position="570"/>
    </location>
</feature>
<feature type="region of interest" description="Disordered" evidence="8">
    <location>
        <begin position="561"/>
        <end position="581"/>
    </location>
</feature>
<feature type="transmembrane region" description="Helical" evidence="9">
    <location>
        <begin position="20"/>
        <end position="39"/>
    </location>
</feature>
<evidence type="ECO:0000259" key="11">
    <source>
        <dbReference type="PROSITE" id="PS50929"/>
    </source>
</evidence>
<dbReference type="GO" id="GO:0030253">
    <property type="term" value="P:protein secretion by the type I secretion system"/>
    <property type="evidence" value="ECO:0007669"/>
    <property type="project" value="InterPro"/>
</dbReference>
<evidence type="ECO:0000256" key="4">
    <source>
        <dbReference type="ARBA" id="ARBA00022741"/>
    </source>
</evidence>
<dbReference type="InterPro" id="IPR027417">
    <property type="entry name" value="P-loop_NTPase"/>
</dbReference>
<evidence type="ECO:0000256" key="1">
    <source>
        <dbReference type="ARBA" id="ARBA00004651"/>
    </source>
</evidence>
<dbReference type="Gene3D" id="1.20.1560.10">
    <property type="entry name" value="ABC transporter type 1, transmembrane domain"/>
    <property type="match status" value="1"/>
</dbReference>
<accession>A0A4R7CFX8</accession>
<dbReference type="Pfam" id="PF00005">
    <property type="entry name" value="ABC_tran"/>
    <property type="match status" value="1"/>
</dbReference>
<evidence type="ECO:0000256" key="2">
    <source>
        <dbReference type="ARBA" id="ARBA00005417"/>
    </source>
</evidence>
<dbReference type="PANTHER" id="PTHR24221:SF248">
    <property type="entry name" value="ABC TRANSPORTER TRANSMEMBRANE REGION"/>
    <property type="match status" value="1"/>
</dbReference>
<keyword evidence="5" id="KW-0067">ATP-binding</keyword>
<keyword evidence="3 9" id="KW-0812">Transmembrane</keyword>
<evidence type="ECO:0000256" key="8">
    <source>
        <dbReference type="SAM" id="MobiDB-lite"/>
    </source>
</evidence>
<dbReference type="GO" id="GO:0016887">
    <property type="term" value="F:ATP hydrolysis activity"/>
    <property type="evidence" value="ECO:0007669"/>
    <property type="project" value="InterPro"/>
</dbReference>
<evidence type="ECO:0000259" key="10">
    <source>
        <dbReference type="PROSITE" id="PS50893"/>
    </source>
</evidence>
<dbReference type="SMART" id="SM00382">
    <property type="entry name" value="AAA"/>
    <property type="match status" value="1"/>
</dbReference>
<keyword evidence="6 9" id="KW-1133">Transmembrane helix</keyword>
<dbReference type="PROSITE" id="PS00211">
    <property type="entry name" value="ABC_TRANSPORTER_1"/>
    <property type="match status" value="1"/>
</dbReference>
<feature type="transmembrane region" description="Helical" evidence="9">
    <location>
        <begin position="160"/>
        <end position="178"/>
    </location>
</feature>
<dbReference type="SUPFAM" id="SSF52540">
    <property type="entry name" value="P-loop containing nucleoside triphosphate hydrolases"/>
    <property type="match status" value="1"/>
</dbReference>
<keyword evidence="13" id="KW-1185">Reference proteome</keyword>
<name>A0A4R7CFX8_9HYPH</name>
<gene>
    <name evidence="12" type="ORF">EV668_0007</name>
</gene>
<dbReference type="InterPro" id="IPR017871">
    <property type="entry name" value="ABC_transporter-like_CS"/>
</dbReference>
<dbReference type="GO" id="GO:0030256">
    <property type="term" value="C:type I protein secretion system complex"/>
    <property type="evidence" value="ECO:0007669"/>
    <property type="project" value="InterPro"/>
</dbReference>
<dbReference type="OrthoDB" id="9808328at2"/>
<dbReference type="InterPro" id="IPR003593">
    <property type="entry name" value="AAA+_ATPase"/>
</dbReference>
<dbReference type="PANTHER" id="PTHR24221">
    <property type="entry name" value="ATP-BINDING CASSETTE SUB-FAMILY B"/>
    <property type="match status" value="1"/>
</dbReference>
<dbReference type="PROSITE" id="PS50893">
    <property type="entry name" value="ABC_TRANSPORTER_2"/>
    <property type="match status" value="1"/>
</dbReference>
<feature type="transmembrane region" description="Helical" evidence="9">
    <location>
        <begin position="131"/>
        <end position="154"/>
    </location>
</feature>
<sequence>MSGSDPRLPRSPEVGRALRVCSPAFIGVALFSAIVNILYLTGSLYMLQVYDRVLTSRSVATLVALSLIVLAAFALQGALDWLRTRMLARIGARFDELLAPRVYQAVAELPLRGVRGTDVAAPVRDLDQVRAFLSSLGPTALFDMPFLPIFLVATFLLHPWLGWLTVGGGVVLVVLTLLTERRSQAPARALAEIGAQRGMLVETTRRNAEVLSALGMRSNFLGRYSDLSDRHVAETLRASDVVSGIGSFAKVFRQVLQSAALGLGGYLAIKGEISAGTIIAASILTSRSLAPIEVAVAHWKGFVAARQGYHRLERVLAVVPAPEQRLALPTPAKSLVIEDVFVAPPGQTKPVLSGLSLALSSGDALGVIGPTGSGKSTLARALVGVWPILRGAVRLDGAALDQWGDQLGRHVGYLPQDVELFDGTVAENISRFAAEPDPEAIIAAGRAAAAHDMIVALPKGYDTRIGEAGAALSGGQRQRIALARALYGDPFVVVLDEPNANLDHQGEEALSAAIQSIRARGGVAVVITHRISGLAAVNRVAIVQDGRLEKTGPRDEILKTLVRPVPNPPAQQPRAQSEAAE</sequence>
<dbReference type="PROSITE" id="PS50929">
    <property type="entry name" value="ABC_TM1F"/>
    <property type="match status" value="1"/>
</dbReference>
<keyword evidence="7 9" id="KW-0472">Membrane</keyword>
<dbReference type="RefSeq" id="WP_133767805.1">
    <property type="nucleotide sequence ID" value="NZ_SNZR01000001.1"/>
</dbReference>
<keyword evidence="4" id="KW-0547">Nucleotide-binding</keyword>
<evidence type="ECO:0000313" key="13">
    <source>
        <dbReference type="Proteomes" id="UP000295122"/>
    </source>
</evidence>
<dbReference type="AlphaFoldDB" id="A0A4R7CFX8"/>
<feature type="transmembrane region" description="Helical" evidence="9">
    <location>
        <begin position="59"/>
        <end position="79"/>
    </location>
</feature>
<dbReference type="InterPro" id="IPR003439">
    <property type="entry name" value="ABC_transporter-like_ATP-bd"/>
</dbReference>
<evidence type="ECO:0000256" key="3">
    <source>
        <dbReference type="ARBA" id="ARBA00022692"/>
    </source>
</evidence>
<dbReference type="GO" id="GO:0005886">
    <property type="term" value="C:plasma membrane"/>
    <property type="evidence" value="ECO:0007669"/>
    <property type="project" value="UniProtKB-SubCell"/>
</dbReference>
<comment type="caution">
    <text evidence="12">The sequence shown here is derived from an EMBL/GenBank/DDBJ whole genome shotgun (WGS) entry which is preliminary data.</text>
</comment>
<evidence type="ECO:0000256" key="7">
    <source>
        <dbReference type="ARBA" id="ARBA00023136"/>
    </source>
</evidence>
<protein>
    <submittedName>
        <fullName evidence="12">PrtD family type I secretion system ABC transporter</fullName>
    </submittedName>
</protein>
<dbReference type="InterPro" id="IPR011527">
    <property type="entry name" value="ABC1_TM_dom"/>
</dbReference>
<evidence type="ECO:0000256" key="5">
    <source>
        <dbReference type="ARBA" id="ARBA00022840"/>
    </source>
</evidence>
<evidence type="ECO:0000313" key="12">
    <source>
        <dbReference type="EMBL" id="TDR95893.1"/>
    </source>
</evidence>